<evidence type="ECO:0000313" key="1">
    <source>
        <dbReference type="EMBL" id="KZV27730.1"/>
    </source>
</evidence>
<organism evidence="1 2">
    <name type="scientific">Dorcoceras hygrometricum</name>
    <dbReference type="NCBI Taxonomy" id="472368"/>
    <lineage>
        <taxon>Eukaryota</taxon>
        <taxon>Viridiplantae</taxon>
        <taxon>Streptophyta</taxon>
        <taxon>Embryophyta</taxon>
        <taxon>Tracheophyta</taxon>
        <taxon>Spermatophyta</taxon>
        <taxon>Magnoliopsida</taxon>
        <taxon>eudicotyledons</taxon>
        <taxon>Gunneridae</taxon>
        <taxon>Pentapetalae</taxon>
        <taxon>asterids</taxon>
        <taxon>lamiids</taxon>
        <taxon>Lamiales</taxon>
        <taxon>Gesneriaceae</taxon>
        <taxon>Didymocarpoideae</taxon>
        <taxon>Trichosporeae</taxon>
        <taxon>Loxocarpinae</taxon>
        <taxon>Dorcoceras</taxon>
    </lineage>
</organism>
<sequence>MAQYQILARKFLGTPGTGPKQTLEVKNSVATPPRVRRTAGPLPARRAAHCRTRRGPPRATVAHGGSHLRAHRAQVGGRCRAPPCAAVAHRGPAICTVAARSCSATVRTLQCRRAHATVPPCARYSAAMRTLQCRRAQATVPPCRRAHATVPPSARYDAVVRTLRCRRAHAKALAPTKITGKLALQGIQLAVGSQPLWLRNHNFGLTHRIMVKRLATSLHDPLGITDSACKNQLVVVSVQYGPFNTYIPIRSTSLVNRESLEIQ</sequence>
<dbReference type="Proteomes" id="UP000250235">
    <property type="component" value="Unassembled WGS sequence"/>
</dbReference>
<keyword evidence="2" id="KW-1185">Reference proteome</keyword>
<gene>
    <name evidence="1" type="ORF">F511_03968</name>
</gene>
<name>A0A2Z7B7Q1_9LAMI</name>
<reference evidence="1 2" key="1">
    <citation type="journal article" date="2015" name="Proc. Natl. Acad. Sci. U.S.A.">
        <title>The resurrection genome of Boea hygrometrica: A blueprint for survival of dehydration.</title>
        <authorList>
            <person name="Xiao L."/>
            <person name="Yang G."/>
            <person name="Zhang L."/>
            <person name="Yang X."/>
            <person name="Zhao S."/>
            <person name="Ji Z."/>
            <person name="Zhou Q."/>
            <person name="Hu M."/>
            <person name="Wang Y."/>
            <person name="Chen M."/>
            <person name="Xu Y."/>
            <person name="Jin H."/>
            <person name="Xiao X."/>
            <person name="Hu G."/>
            <person name="Bao F."/>
            <person name="Hu Y."/>
            <person name="Wan P."/>
            <person name="Li L."/>
            <person name="Deng X."/>
            <person name="Kuang T."/>
            <person name="Xiang C."/>
            <person name="Zhu J.K."/>
            <person name="Oliver M.J."/>
            <person name="He Y."/>
        </authorList>
    </citation>
    <scope>NUCLEOTIDE SEQUENCE [LARGE SCALE GENOMIC DNA]</scope>
    <source>
        <strain evidence="2">cv. XS01</strain>
    </source>
</reference>
<dbReference type="AlphaFoldDB" id="A0A2Z7B7Q1"/>
<protein>
    <submittedName>
        <fullName evidence="1">Uncharacterized protein</fullName>
    </submittedName>
</protein>
<proteinExistence type="predicted"/>
<evidence type="ECO:0000313" key="2">
    <source>
        <dbReference type="Proteomes" id="UP000250235"/>
    </source>
</evidence>
<accession>A0A2Z7B7Q1</accession>
<dbReference type="EMBL" id="KV010332">
    <property type="protein sequence ID" value="KZV27730.1"/>
    <property type="molecule type" value="Genomic_DNA"/>
</dbReference>